<gene>
    <name evidence="1" type="ORF">SCP_0109230</name>
</gene>
<evidence type="ECO:0000313" key="2">
    <source>
        <dbReference type="Proteomes" id="UP000287166"/>
    </source>
</evidence>
<dbReference type="Proteomes" id="UP000287166">
    <property type="component" value="Unassembled WGS sequence"/>
</dbReference>
<dbReference type="EMBL" id="BFAD01000001">
    <property type="protein sequence ID" value="GBE78041.1"/>
    <property type="molecule type" value="Genomic_DNA"/>
</dbReference>
<protein>
    <submittedName>
        <fullName evidence="1">Uncharacterized protein</fullName>
    </submittedName>
</protein>
<keyword evidence="2" id="KW-1185">Reference proteome</keyword>
<dbReference type="AlphaFoldDB" id="A0A401G794"/>
<dbReference type="GeneID" id="38774958"/>
<dbReference type="InParanoid" id="A0A401G794"/>
<evidence type="ECO:0000313" key="1">
    <source>
        <dbReference type="EMBL" id="GBE78041.1"/>
    </source>
</evidence>
<accession>A0A401G794</accession>
<sequence>MVLVYLPCLETSATDEYVLEVQRPEFNFANAGSTEMPATDEYVLEVQRPEFNPANAGSTEMPATDEYVLEVQRPEFNPANAGSTEMPATDEYVLEVQRPEFNPANAGSTEMPATDEYVLEVQRPEFNPANAGSTEMPATDEYVLEVQRPEFNPASAGSTGQQIYHTSGAAIHAYPQPSYPHAFAPQEHDPHSLSMIQGFRGVVNFTHPIPGPTSNPGAAPSTFQPFANAAAVYGTTPDASPVISRQQTPARSPTVPYRQPPGVNPMIPPSNPVASPFTRSSSVSASTLLLSLSRSASISSSTPEVQTLAPTYDHSTIASFPHSSIQQAQLYDAPESEFAAMIQSMQHEQQNLSTHLKLMYTEFHGMATRVNTLEKDYADHLASCMAIQEAASKEKAKGSSVPMLANDHPQMKSLIHMMVWSLLAITEKNFDSLGRHKPLDNGRDYVEQEDHTKIWHPQWLAHMDNATNKRFIKAVTTQVYDNEKCIRDAGDSGNMPTASFDLEKMKSLVQDYLANLAVRYKEQQTLEGCTNRDKRNVSGQHRSKRSTKTKNCRHMAHVFEKMHNVTGALTLLNTDFASSVHEIDDAKASDDTKKRRKDQGCATNGSAVISHQWRRKRYVMYLRYLDHLLQLEAECKLLTHPTVAAMRMADDAVASTTLAVVDITGSGTSAVGAEESTSVTGAHKRK</sequence>
<proteinExistence type="predicted"/>
<comment type="caution">
    <text evidence="1">The sequence shown here is derived from an EMBL/GenBank/DDBJ whole genome shotgun (WGS) entry which is preliminary data.</text>
</comment>
<dbReference type="OrthoDB" id="3044105at2759"/>
<dbReference type="RefSeq" id="XP_027608954.1">
    <property type="nucleotide sequence ID" value="XM_027753153.1"/>
</dbReference>
<organism evidence="1 2">
    <name type="scientific">Sparassis crispa</name>
    <dbReference type="NCBI Taxonomy" id="139825"/>
    <lineage>
        <taxon>Eukaryota</taxon>
        <taxon>Fungi</taxon>
        <taxon>Dikarya</taxon>
        <taxon>Basidiomycota</taxon>
        <taxon>Agaricomycotina</taxon>
        <taxon>Agaricomycetes</taxon>
        <taxon>Polyporales</taxon>
        <taxon>Sparassidaceae</taxon>
        <taxon>Sparassis</taxon>
    </lineage>
</organism>
<reference evidence="1 2" key="1">
    <citation type="journal article" date="2018" name="Sci. Rep.">
        <title>Genome sequence of the cauliflower mushroom Sparassis crispa (Hanabiratake) and its association with beneficial usage.</title>
        <authorList>
            <person name="Kiyama R."/>
            <person name="Furutani Y."/>
            <person name="Kawaguchi K."/>
            <person name="Nakanishi T."/>
        </authorList>
    </citation>
    <scope>NUCLEOTIDE SEQUENCE [LARGE SCALE GENOMIC DNA]</scope>
</reference>
<name>A0A401G794_9APHY</name>